<dbReference type="InterPro" id="IPR017850">
    <property type="entry name" value="Alkaline_phosphatase_core_sf"/>
</dbReference>
<dbReference type="GO" id="GO:0016787">
    <property type="term" value="F:hydrolase activity"/>
    <property type="evidence" value="ECO:0007669"/>
    <property type="project" value="UniProtKB-ARBA"/>
</dbReference>
<dbReference type="Proteomes" id="UP000184758">
    <property type="component" value="Unassembled WGS sequence"/>
</dbReference>
<accession>A0A1N6HV61</accession>
<dbReference type="eggNOG" id="COG1524">
    <property type="taxonomic scope" value="Bacteria"/>
</dbReference>
<gene>
    <name evidence="1" type="ORF">SAMN05878443_2103</name>
</gene>
<dbReference type="OrthoDB" id="9779418at2"/>
<proteinExistence type="predicted"/>
<dbReference type="PANTHER" id="PTHR10151">
    <property type="entry name" value="ECTONUCLEOTIDE PYROPHOSPHATASE/PHOSPHODIESTERASE"/>
    <property type="match status" value="1"/>
</dbReference>
<protein>
    <submittedName>
        <fullName evidence="1">Predicted pyrophosphatase or phosphodiesterase, AlkP superfamily</fullName>
    </submittedName>
</protein>
<dbReference type="InterPro" id="IPR002591">
    <property type="entry name" value="Phosphodiest/P_Trfase"/>
</dbReference>
<dbReference type="Pfam" id="PF01663">
    <property type="entry name" value="Phosphodiest"/>
    <property type="match status" value="1"/>
</dbReference>
<organism evidence="1 2">
    <name type="scientific">Carnobacterium alterfunditum</name>
    <dbReference type="NCBI Taxonomy" id="28230"/>
    <lineage>
        <taxon>Bacteria</taxon>
        <taxon>Bacillati</taxon>
        <taxon>Bacillota</taxon>
        <taxon>Bacilli</taxon>
        <taxon>Lactobacillales</taxon>
        <taxon>Carnobacteriaceae</taxon>
        <taxon>Carnobacterium</taxon>
    </lineage>
</organism>
<sequence length="430" mass="48697">MKKQRLYIISLDAFGAKDLAYARTLPTFKYLLDRSALVEKVESIYPSLTYMAHTTIVTGVYPRKHGITNNTYIQPERKSPDWHWYAKDIKVPTLFDIAHEAGYSIASFLWPVTGRSRVINYNFAEVFANRPWQSQSLITLWSSSPKFIFDLERKFGKIRKGIKQPALDHFLTAGVVNTIHSKKPDLMAIHLVDLDSTRHRFGVDTKETRAAIKRMDEHLNQIITAMKEKGIFEETVLALFGDHYQLDAHTVVRLNQLFKTQGWLSENKDGTIQEWDVLAKGADGSCYIYTKPEVNLADVKNILERYPEQIETIYTQEEAAGLGADDTCSFLVEAKRGYYFVSGSDGPFLEEIGVDGKSVFHKGVHGYSPKKENYETTLFISGPGINANARIPSARLIDEGPTFLHAIGLEFPTEVDGEVLEILFEQEGCQ</sequence>
<dbReference type="RefSeq" id="WP_034545894.1">
    <property type="nucleotide sequence ID" value="NZ_FSRN01000001.1"/>
</dbReference>
<dbReference type="CDD" id="cd16018">
    <property type="entry name" value="Enpp"/>
    <property type="match status" value="1"/>
</dbReference>
<evidence type="ECO:0000313" key="1">
    <source>
        <dbReference type="EMBL" id="SIO23687.1"/>
    </source>
</evidence>
<name>A0A1N6HV61_9LACT</name>
<dbReference type="Gene3D" id="3.40.720.10">
    <property type="entry name" value="Alkaline Phosphatase, subunit A"/>
    <property type="match status" value="1"/>
</dbReference>
<dbReference type="SUPFAM" id="SSF53649">
    <property type="entry name" value="Alkaline phosphatase-like"/>
    <property type="match status" value="1"/>
</dbReference>
<dbReference type="STRING" id="28230.SAMN05878443_2103"/>
<dbReference type="PANTHER" id="PTHR10151:SF120">
    <property type="entry name" value="BIS(5'-ADENOSYL)-TRIPHOSPHATASE"/>
    <property type="match status" value="1"/>
</dbReference>
<reference evidence="2" key="1">
    <citation type="submission" date="2016-11" db="EMBL/GenBank/DDBJ databases">
        <authorList>
            <person name="Varghese N."/>
            <person name="Submissions S."/>
        </authorList>
    </citation>
    <scope>NUCLEOTIDE SEQUENCE [LARGE SCALE GENOMIC DNA]</scope>
    <source>
        <strain evidence="2">313</strain>
    </source>
</reference>
<evidence type="ECO:0000313" key="2">
    <source>
        <dbReference type="Proteomes" id="UP000184758"/>
    </source>
</evidence>
<keyword evidence="2" id="KW-1185">Reference proteome</keyword>
<dbReference type="AlphaFoldDB" id="A0A1N6HV61"/>
<dbReference type="EMBL" id="FSRN01000001">
    <property type="protein sequence ID" value="SIO23687.1"/>
    <property type="molecule type" value="Genomic_DNA"/>
</dbReference>